<reference evidence="1 2" key="1">
    <citation type="submission" date="2023-02" db="EMBL/GenBank/DDBJ databases">
        <title>LHISI_Scaffold_Assembly.</title>
        <authorList>
            <person name="Stuart O.P."/>
            <person name="Cleave R."/>
            <person name="Magrath M.J.L."/>
            <person name="Mikheyev A.S."/>
        </authorList>
    </citation>
    <scope>NUCLEOTIDE SEQUENCE [LARGE SCALE GENOMIC DNA]</scope>
    <source>
        <strain evidence="1">Daus_M_001</strain>
        <tissue evidence="1">Leg muscle</tissue>
    </source>
</reference>
<dbReference type="EMBL" id="JARBHB010000002">
    <property type="protein sequence ID" value="KAJ8892875.1"/>
    <property type="molecule type" value="Genomic_DNA"/>
</dbReference>
<name>A0ABQ9I878_9NEOP</name>
<protein>
    <submittedName>
        <fullName evidence="1">Uncharacterized protein</fullName>
    </submittedName>
</protein>
<comment type="caution">
    <text evidence="1">The sequence shown here is derived from an EMBL/GenBank/DDBJ whole genome shotgun (WGS) entry which is preliminary data.</text>
</comment>
<dbReference type="Proteomes" id="UP001159363">
    <property type="component" value="Chromosome 2"/>
</dbReference>
<gene>
    <name evidence="1" type="ORF">PR048_005456</name>
</gene>
<keyword evidence="2" id="KW-1185">Reference proteome</keyword>
<sequence>MVSPRPRLHSVAENGGDPEDLCDYLVDIHDNSVSLLADKVENHVSVQFNIVLECTYGKPEPLNTRQRQNKEKLCSEERENAEKKSGWTLISDNRLQLQINKLDPIRLSYWIDLSATVKAKKVVFNRKNDD</sequence>
<accession>A0ABQ9I878</accession>
<proteinExistence type="predicted"/>
<evidence type="ECO:0000313" key="1">
    <source>
        <dbReference type="EMBL" id="KAJ8892875.1"/>
    </source>
</evidence>
<organism evidence="1 2">
    <name type="scientific">Dryococelus australis</name>
    <dbReference type="NCBI Taxonomy" id="614101"/>
    <lineage>
        <taxon>Eukaryota</taxon>
        <taxon>Metazoa</taxon>
        <taxon>Ecdysozoa</taxon>
        <taxon>Arthropoda</taxon>
        <taxon>Hexapoda</taxon>
        <taxon>Insecta</taxon>
        <taxon>Pterygota</taxon>
        <taxon>Neoptera</taxon>
        <taxon>Polyneoptera</taxon>
        <taxon>Phasmatodea</taxon>
        <taxon>Verophasmatodea</taxon>
        <taxon>Anareolatae</taxon>
        <taxon>Phasmatidae</taxon>
        <taxon>Eurycanthinae</taxon>
        <taxon>Dryococelus</taxon>
    </lineage>
</organism>
<evidence type="ECO:0000313" key="2">
    <source>
        <dbReference type="Proteomes" id="UP001159363"/>
    </source>
</evidence>